<feature type="compositionally biased region" description="Low complexity" evidence="1">
    <location>
        <begin position="334"/>
        <end position="348"/>
    </location>
</feature>
<feature type="region of interest" description="Disordered" evidence="1">
    <location>
        <begin position="558"/>
        <end position="579"/>
    </location>
</feature>
<dbReference type="PANTHER" id="PTHR17469:SF15">
    <property type="entry name" value="ITPR-INTERACTING DOMAIN-CONTAINING PROTEIN"/>
    <property type="match status" value="1"/>
</dbReference>
<feature type="region of interest" description="Disordered" evidence="1">
    <location>
        <begin position="262"/>
        <end position="286"/>
    </location>
</feature>
<feature type="domain" description="ITPR-interacting" evidence="2">
    <location>
        <begin position="20"/>
        <end position="187"/>
    </location>
</feature>
<feature type="non-terminal residue" evidence="3">
    <location>
        <position position="1"/>
    </location>
</feature>
<feature type="compositionally biased region" description="Low complexity" evidence="1">
    <location>
        <begin position="562"/>
        <end position="576"/>
    </location>
</feature>
<feature type="compositionally biased region" description="Polar residues" evidence="1">
    <location>
        <begin position="395"/>
        <end position="404"/>
    </location>
</feature>
<accession>A0A146KJI7</accession>
<dbReference type="SMART" id="SM01257">
    <property type="entry name" value="KRAP_IP3R_bind"/>
    <property type="match status" value="1"/>
</dbReference>
<dbReference type="GO" id="GO:0005102">
    <property type="term" value="F:signaling receptor binding"/>
    <property type="evidence" value="ECO:0007669"/>
    <property type="project" value="InterPro"/>
</dbReference>
<feature type="region of interest" description="Disordered" evidence="1">
    <location>
        <begin position="318"/>
        <end position="369"/>
    </location>
</feature>
<organism evidence="3">
    <name type="scientific">Lygus hesperus</name>
    <name type="common">Western plant bug</name>
    <dbReference type="NCBI Taxonomy" id="30085"/>
    <lineage>
        <taxon>Eukaryota</taxon>
        <taxon>Metazoa</taxon>
        <taxon>Ecdysozoa</taxon>
        <taxon>Arthropoda</taxon>
        <taxon>Hexapoda</taxon>
        <taxon>Insecta</taxon>
        <taxon>Pterygota</taxon>
        <taxon>Neoptera</taxon>
        <taxon>Paraneoptera</taxon>
        <taxon>Hemiptera</taxon>
        <taxon>Heteroptera</taxon>
        <taxon>Panheteroptera</taxon>
        <taxon>Cimicomorpha</taxon>
        <taxon>Miridae</taxon>
        <taxon>Mirini</taxon>
        <taxon>Lygus</taxon>
    </lineage>
</organism>
<evidence type="ECO:0000259" key="2">
    <source>
        <dbReference type="SMART" id="SM01257"/>
    </source>
</evidence>
<protein>
    <submittedName>
        <fullName evidence="3">Sperm-specific antigen 2</fullName>
    </submittedName>
</protein>
<gene>
    <name evidence="3" type="primary">SSFA2</name>
    <name evidence="3" type="ORF">g.86664</name>
</gene>
<dbReference type="Pfam" id="PF14722">
    <property type="entry name" value="KRAP_IP3R_bind"/>
    <property type="match status" value="1"/>
</dbReference>
<dbReference type="InterPro" id="IPR043444">
    <property type="entry name" value="TESPA1-like"/>
</dbReference>
<name>A0A146KJI7_LYGHE</name>
<feature type="compositionally biased region" description="Basic and acidic residues" evidence="1">
    <location>
        <begin position="383"/>
        <end position="392"/>
    </location>
</feature>
<dbReference type="EMBL" id="GDHC01022001">
    <property type="protein sequence ID" value="JAP96627.1"/>
    <property type="molecule type" value="Transcribed_RNA"/>
</dbReference>
<feature type="compositionally biased region" description="Polar residues" evidence="1">
    <location>
        <begin position="318"/>
        <end position="333"/>
    </location>
</feature>
<dbReference type="PANTHER" id="PTHR17469">
    <property type="entry name" value="SPERM SPECIFIC ANTIGEN 2-RELATED"/>
    <property type="match status" value="1"/>
</dbReference>
<dbReference type="InterPro" id="IPR029325">
    <property type="entry name" value="ITPR-bd"/>
</dbReference>
<feature type="region of interest" description="Disordered" evidence="1">
    <location>
        <begin position="383"/>
        <end position="426"/>
    </location>
</feature>
<dbReference type="AlphaFoldDB" id="A0A146KJI7"/>
<evidence type="ECO:0000256" key="1">
    <source>
        <dbReference type="SAM" id="MobiDB-lite"/>
    </source>
</evidence>
<sequence length="706" mass="78105">LGAEAPGVVCPRPYPFVQVTAHCSGSDAGSHCSSMESLLEARKPDPEEMLLELGFGGCEEPDIISRIPDRFLRPSSMKGVAIDDFIKHQQMMVHQFQSGFSGYRGLTGPSHAMPSGIVGKIMDRLLEAEVERQNLEAYYRQQQQALIMNAAVQHCQASQTQGGYSPKLARLAHNLMIKMKGTKKELSVLSPENRNWYESQGDKSPEPAGRRIIIGHHSYTFAKDGNLMEESKGNVIRDKEVESLVVPVTETEGDKEQHIMNGNNIETNKMSSDENTENDSKTANTANKVSRVLFEVEEEEEDEISSMKDDVSLSVSLRTESAMTDTRPSSDNWPSSGSVFESSSDGPSLASPTDRRGSLQDSVRPSIEKRRASLLEGRRLHEERRGSLDVDRCSSCGSRKSSLNDLHEPAHKRSKSPVPETSSSELEVLSDLLEKSLVERETRVPKITSEYSNETVDSTTSQVEADMLSAICPAVQKRPSLTESEMQWMSLSLDEYLPPKSDVPIGHDETPSLMVEMNLQPSIELSSSENFGGNEVPCSAQLGRRRSSDVSCSISHSEDKLSVAGSSGPSTPSSHSFDQEDAEVEFKNLNLLLTQLQDSVTSIDIGSEEEFLALNPKGRRHLQVAVIEEALRTYQKRLKELDLRGHLRDLLTGQLHRVTDLLDATTAPSVLTIMKQMTTLLRHQEALRQELDSHEGEIGNQSKRSS</sequence>
<proteinExistence type="predicted"/>
<reference evidence="3" key="1">
    <citation type="journal article" date="2016" name="Gigascience">
        <title>De novo construction of an expanded transcriptome assembly for the western tarnished plant bug, Lygus hesperus.</title>
        <authorList>
            <person name="Tassone E.E."/>
            <person name="Geib S.M."/>
            <person name="Hall B."/>
            <person name="Fabrick J.A."/>
            <person name="Brent C.S."/>
            <person name="Hull J.J."/>
        </authorList>
    </citation>
    <scope>NUCLEOTIDE SEQUENCE</scope>
</reference>
<evidence type="ECO:0000313" key="3">
    <source>
        <dbReference type="EMBL" id="JAP96627.1"/>
    </source>
</evidence>